<protein>
    <submittedName>
        <fullName evidence="1">Uncharacterized protein</fullName>
    </submittedName>
</protein>
<accession>A0A139I6V4</accession>
<dbReference type="EMBL" id="LFZO01000259">
    <property type="protein sequence ID" value="KXT10481.1"/>
    <property type="molecule type" value="Genomic_DNA"/>
</dbReference>
<evidence type="ECO:0000313" key="2">
    <source>
        <dbReference type="Proteomes" id="UP000073492"/>
    </source>
</evidence>
<dbReference type="Proteomes" id="UP000073492">
    <property type="component" value="Unassembled WGS sequence"/>
</dbReference>
<dbReference type="OrthoDB" id="3638982at2759"/>
<name>A0A139I6V4_9PEZI</name>
<reference evidence="1 2" key="1">
    <citation type="submission" date="2015-07" db="EMBL/GenBank/DDBJ databases">
        <title>Comparative genomics of the Sigatoka disease complex on banana suggests a link between parallel evolutionary changes in Pseudocercospora fijiensis and Pseudocercospora eumusae and increased virulence on the banana host.</title>
        <authorList>
            <person name="Chang T.-C."/>
            <person name="Salvucci A."/>
            <person name="Crous P.W."/>
            <person name="Stergiopoulos I."/>
        </authorList>
    </citation>
    <scope>NUCLEOTIDE SEQUENCE [LARGE SCALE GENOMIC DNA]</scope>
    <source>
        <strain evidence="1 2">CBS 116634</strain>
    </source>
</reference>
<sequence length="230" mass="24492">MRSPCPSSARLARLSGSWCDRVRSQVEVLLLARQISHSPTSCQSTSTIPNIMKPTLFSAVMLGTATAISLPSPPQPYGHSDIKKRACSQAEVALATGIHLNINAQYSEYNGTVKVDQVEGSKESAAEFNNAKGQLQADIQGGMNIRLFNQQIAPAGNPAIPGLATYAAAQETEKAQAAGLTGNYDVDKPVLEMLKTEIMKGIKLNQANLAAATSECDFTLVFPPENEMGV</sequence>
<dbReference type="STRING" id="113226.A0A139I6V4"/>
<comment type="caution">
    <text evidence="1">The sequence shown here is derived from an EMBL/GenBank/DDBJ whole genome shotgun (WGS) entry which is preliminary data.</text>
</comment>
<organism evidence="1 2">
    <name type="scientific">Pseudocercospora musae</name>
    <dbReference type="NCBI Taxonomy" id="113226"/>
    <lineage>
        <taxon>Eukaryota</taxon>
        <taxon>Fungi</taxon>
        <taxon>Dikarya</taxon>
        <taxon>Ascomycota</taxon>
        <taxon>Pezizomycotina</taxon>
        <taxon>Dothideomycetes</taxon>
        <taxon>Dothideomycetidae</taxon>
        <taxon>Mycosphaerellales</taxon>
        <taxon>Mycosphaerellaceae</taxon>
        <taxon>Pseudocercospora</taxon>
    </lineage>
</organism>
<proteinExistence type="predicted"/>
<gene>
    <name evidence="1" type="ORF">AC579_8882</name>
</gene>
<keyword evidence="2" id="KW-1185">Reference proteome</keyword>
<evidence type="ECO:0000313" key="1">
    <source>
        <dbReference type="EMBL" id="KXT10481.1"/>
    </source>
</evidence>
<dbReference type="AlphaFoldDB" id="A0A139I6V4"/>